<comment type="caution">
    <text evidence="1">The sequence shown here is derived from an EMBL/GenBank/DDBJ whole genome shotgun (WGS) entry which is preliminary data.</text>
</comment>
<organism evidence="1 2">
    <name type="scientific">Rehmannia glutinosa</name>
    <name type="common">Chinese foxglove</name>
    <dbReference type="NCBI Taxonomy" id="99300"/>
    <lineage>
        <taxon>Eukaryota</taxon>
        <taxon>Viridiplantae</taxon>
        <taxon>Streptophyta</taxon>
        <taxon>Embryophyta</taxon>
        <taxon>Tracheophyta</taxon>
        <taxon>Spermatophyta</taxon>
        <taxon>Magnoliopsida</taxon>
        <taxon>eudicotyledons</taxon>
        <taxon>Gunneridae</taxon>
        <taxon>Pentapetalae</taxon>
        <taxon>asterids</taxon>
        <taxon>lamiids</taxon>
        <taxon>Lamiales</taxon>
        <taxon>Orobanchaceae</taxon>
        <taxon>Rehmannieae</taxon>
        <taxon>Rehmannia</taxon>
    </lineage>
</organism>
<sequence>MACHCARNLVHRSSSSAKTLLSRVQSQHSFALGPSSLSGLARTIPRLAPRHRPFFSSRLPVELGSGESLIPLHSVTASALLKSMLSSKVGQWGVLSEASQLLQHDKFTLSISLLEAGDIE</sequence>
<accession>A0ABR0X3B1</accession>
<proteinExistence type="predicted"/>
<dbReference type="Proteomes" id="UP001318860">
    <property type="component" value="Unassembled WGS sequence"/>
</dbReference>
<protein>
    <submittedName>
        <fullName evidence="1">Uncharacterized protein</fullName>
    </submittedName>
</protein>
<reference evidence="1 2" key="1">
    <citation type="journal article" date="2021" name="Comput. Struct. Biotechnol. J.">
        <title>De novo genome assembly of the potent medicinal plant Rehmannia glutinosa using nanopore technology.</title>
        <authorList>
            <person name="Ma L."/>
            <person name="Dong C."/>
            <person name="Song C."/>
            <person name="Wang X."/>
            <person name="Zheng X."/>
            <person name="Niu Y."/>
            <person name="Chen S."/>
            <person name="Feng W."/>
        </authorList>
    </citation>
    <scope>NUCLEOTIDE SEQUENCE [LARGE SCALE GENOMIC DNA]</scope>
    <source>
        <strain evidence="1">DH-2019</strain>
    </source>
</reference>
<evidence type="ECO:0000313" key="1">
    <source>
        <dbReference type="EMBL" id="KAK6153059.1"/>
    </source>
</evidence>
<keyword evidence="2" id="KW-1185">Reference proteome</keyword>
<dbReference type="PANTHER" id="PTHR33156:SF2">
    <property type="entry name" value="OS01G0738000 PROTEIN"/>
    <property type="match status" value="1"/>
</dbReference>
<dbReference type="InterPro" id="IPR043459">
    <property type="entry name" value="NFD6/NOXY2-like"/>
</dbReference>
<dbReference type="EMBL" id="JABTTQ020000006">
    <property type="protein sequence ID" value="KAK6153059.1"/>
    <property type="molecule type" value="Genomic_DNA"/>
</dbReference>
<dbReference type="PANTHER" id="PTHR33156">
    <property type="entry name" value="OS02G0230000 PROTEIN"/>
    <property type="match status" value="1"/>
</dbReference>
<evidence type="ECO:0000313" key="2">
    <source>
        <dbReference type="Proteomes" id="UP001318860"/>
    </source>
</evidence>
<name>A0ABR0X3B1_REHGL</name>
<gene>
    <name evidence="1" type="ORF">DH2020_012698</name>
</gene>